<reference evidence="1" key="1">
    <citation type="submission" date="2021-03" db="EMBL/GenBank/DDBJ databases">
        <title>Evolutionary priming and transition to the ectomycorrhizal habit in an iconic lineage of mushroom-forming fungi: is preadaptation a requirement?</title>
        <authorList>
            <consortium name="DOE Joint Genome Institute"/>
            <person name="Looney B.P."/>
            <person name="Miyauchi S."/>
            <person name="Morin E."/>
            <person name="Drula E."/>
            <person name="Courty P.E."/>
            <person name="Chicoki N."/>
            <person name="Fauchery L."/>
            <person name="Kohler A."/>
            <person name="Kuo A."/>
            <person name="LaButti K."/>
            <person name="Pangilinan J."/>
            <person name="Lipzen A."/>
            <person name="Riley R."/>
            <person name="Andreopoulos W."/>
            <person name="He G."/>
            <person name="Johnson J."/>
            <person name="Barry K.W."/>
            <person name="Grigoriev I.V."/>
            <person name="Nagy L."/>
            <person name="Hibbett D."/>
            <person name="Henrissat B."/>
            <person name="Matheny P.B."/>
            <person name="Labbe J."/>
            <person name="Martin A.F."/>
        </authorList>
    </citation>
    <scope>NUCLEOTIDE SEQUENCE</scope>
    <source>
        <strain evidence="1">BPL698</strain>
    </source>
</reference>
<dbReference type="EMBL" id="JAGFNK010000033">
    <property type="protein sequence ID" value="KAI9510814.1"/>
    <property type="molecule type" value="Genomic_DNA"/>
</dbReference>
<name>A0ACC0UGH2_9AGAM</name>
<keyword evidence="2" id="KW-1185">Reference proteome</keyword>
<evidence type="ECO:0000313" key="2">
    <source>
        <dbReference type="Proteomes" id="UP001207468"/>
    </source>
</evidence>
<dbReference type="Proteomes" id="UP001207468">
    <property type="component" value="Unassembled WGS sequence"/>
</dbReference>
<gene>
    <name evidence="1" type="ORF">F5148DRAFT_1274586</name>
</gene>
<evidence type="ECO:0000313" key="1">
    <source>
        <dbReference type="EMBL" id="KAI9510814.1"/>
    </source>
</evidence>
<proteinExistence type="predicted"/>
<organism evidence="1 2">
    <name type="scientific">Russula earlei</name>
    <dbReference type="NCBI Taxonomy" id="71964"/>
    <lineage>
        <taxon>Eukaryota</taxon>
        <taxon>Fungi</taxon>
        <taxon>Dikarya</taxon>
        <taxon>Basidiomycota</taxon>
        <taxon>Agaricomycotina</taxon>
        <taxon>Agaricomycetes</taxon>
        <taxon>Russulales</taxon>
        <taxon>Russulaceae</taxon>
        <taxon>Russula</taxon>
    </lineage>
</organism>
<sequence length="761" mass="85671">MSSLARKFEQLKLYLKALPEALPLEWVQDVGEEGTVNQEIEGIEELATVLEYWVTKLPGSTILQSWLKSSIDSAEKCILKYGGKLPDIQHQPPKNVFAKSKDPAQRGCQTTLNGSAVATFHKSVRKDHKKPDTKALHDIEDSDYITDDESDNGLISRPCHAIADLQKKMAQKQPSLLDQLDKKMGIEKKRTHEDLSGAGMEVPPLKRSRTEPLLTPICAGSSNLSFSKYRTEGRKALEEKANKALIEFIVCCGIPPHIIQHQKFKNLVNVLNGNYIPPSRTTFEDSLVPSYAATTQLTVINYLKKCRDMTLTFDGGKLGKKKFFSVHVTTTHRQSFCMELDDVDRLSQTGEYICDLLYKVLSQLRDLLAFMGLSTYTLDWFDVARKDLHIQRGLQSVGETRFGTIYWSLDSVVQGIPAFTKIVRNPGLGIDNAMLHTLFDDDEDVFAFQRDLKRLGAVLMPFACAIQCLEAKDTNPADVYTYWVAISKYAIELKEKIRAIANSQFAQLIENEQASNVYLTAFVLDPENWAAPILTNPNPLSIPSVTITREKGKPTIRSRPEIIDGIGLSLLKLLQNEYGDEYRAGRSVEEARRVMEDINPHLAKRNPREALHALKAQFRAYLAGVEPFNRKCGRNESVRDYWSWLLDNEDSDVLAALAVKIFSAMPVSMVDERAINFAQEQPRKPVTVNWRDIRATINQSPIASQHATRKVAVDRDQSDDDSCDESEVPAHVDPEADPLKWLDDGLPDLSGFEHRYFDLAG</sequence>
<comment type="caution">
    <text evidence="1">The sequence shown here is derived from an EMBL/GenBank/DDBJ whole genome shotgun (WGS) entry which is preliminary data.</text>
</comment>
<protein>
    <submittedName>
        <fullName evidence="1">Uncharacterized protein</fullName>
    </submittedName>
</protein>
<accession>A0ACC0UGH2</accession>